<evidence type="ECO:0000313" key="1">
    <source>
        <dbReference type="EMBL" id="MBY6320941.1"/>
    </source>
</evidence>
<name>A0ABS7NSF7_9NOCA</name>
<organism evidence="1 2">
    <name type="scientific">Rhodococcoides kroppenstedtii</name>
    <dbReference type="NCBI Taxonomy" id="293050"/>
    <lineage>
        <taxon>Bacteria</taxon>
        <taxon>Bacillati</taxon>
        <taxon>Actinomycetota</taxon>
        <taxon>Actinomycetes</taxon>
        <taxon>Mycobacteriales</taxon>
        <taxon>Nocardiaceae</taxon>
        <taxon>Rhodococcoides</taxon>
    </lineage>
</organism>
<gene>
    <name evidence="1" type="ORF">HQ605_08920</name>
</gene>
<proteinExistence type="predicted"/>
<keyword evidence="2" id="KW-1185">Reference proteome</keyword>
<sequence length="164" mass="17211">MRSRMVGVAGVAAVLIGGCGGSVAGTPVAELWDPCSIPFEALTEAGLDPNAAIPGERVEGSRRVAAFCTYVHQNFDFTAYSFAQPVEARVPSSSLGDRVLVVDRAAVRYRASSPAGLPTCAIALDAWDGSAEFEVRAGPGREPTDDMCVSLDRIVLLLLPTVPF</sequence>
<evidence type="ECO:0008006" key="3">
    <source>
        <dbReference type="Google" id="ProtNLM"/>
    </source>
</evidence>
<dbReference type="PROSITE" id="PS51257">
    <property type="entry name" value="PROKAR_LIPOPROTEIN"/>
    <property type="match status" value="1"/>
</dbReference>
<evidence type="ECO:0000313" key="2">
    <source>
        <dbReference type="Proteomes" id="UP001520140"/>
    </source>
</evidence>
<dbReference type="RefSeq" id="WP_157889477.1">
    <property type="nucleotide sequence ID" value="NZ_JABUKF010000029.1"/>
</dbReference>
<dbReference type="Proteomes" id="UP001520140">
    <property type="component" value="Unassembled WGS sequence"/>
</dbReference>
<protein>
    <recommendedName>
        <fullName evidence="3">DUF3558 domain-containing protein</fullName>
    </recommendedName>
</protein>
<dbReference type="EMBL" id="JABUKG010000007">
    <property type="protein sequence ID" value="MBY6320941.1"/>
    <property type="molecule type" value="Genomic_DNA"/>
</dbReference>
<comment type="caution">
    <text evidence="1">The sequence shown here is derived from an EMBL/GenBank/DDBJ whole genome shotgun (WGS) entry which is preliminary data.</text>
</comment>
<accession>A0ABS7NSF7</accession>
<reference evidence="1 2" key="1">
    <citation type="submission" date="2020-06" db="EMBL/GenBank/DDBJ databases">
        <title>Taxonomy, biology and ecology of Rhodococcus bacteria occurring in California pistachio and other woody hosts as revealed by genome sequence analyses.</title>
        <authorList>
            <person name="Gai Y."/>
            <person name="Riely B."/>
        </authorList>
    </citation>
    <scope>NUCLEOTIDE SEQUENCE [LARGE SCALE GENOMIC DNA]</scope>
    <source>
        <strain evidence="1 2">BP-284</strain>
    </source>
</reference>